<dbReference type="InterPro" id="IPR014729">
    <property type="entry name" value="Rossmann-like_a/b/a_fold"/>
</dbReference>
<dbReference type="InterPro" id="IPR033911">
    <property type="entry name" value="MetRS_core"/>
</dbReference>
<dbReference type="NCBIfam" id="TIGR00398">
    <property type="entry name" value="metG"/>
    <property type="match status" value="1"/>
</dbReference>
<feature type="binding site" evidence="13">
    <location>
        <position position="159"/>
    </location>
    <ligand>
        <name>Zn(2+)</name>
        <dbReference type="ChEBI" id="CHEBI:29105"/>
    </ligand>
</feature>
<dbReference type="GO" id="GO:0005737">
    <property type="term" value="C:cytoplasm"/>
    <property type="evidence" value="ECO:0007669"/>
    <property type="project" value="UniProtKB-SubCell"/>
</dbReference>
<evidence type="ECO:0000313" key="15">
    <source>
        <dbReference type="EMBL" id="AXK60932.1"/>
    </source>
</evidence>
<dbReference type="Pfam" id="PF01588">
    <property type="entry name" value="tRNA_bind"/>
    <property type="match status" value="1"/>
</dbReference>
<dbReference type="InterPro" id="IPR012340">
    <property type="entry name" value="NA-bd_OB-fold"/>
</dbReference>
<dbReference type="SUPFAM" id="SSF52374">
    <property type="entry name" value="Nucleotidylyl transferase"/>
    <property type="match status" value="1"/>
</dbReference>
<evidence type="ECO:0000313" key="16">
    <source>
        <dbReference type="Proteomes" id="UP000254834"/>
    </source>
</evidence>
<keyword evidence="10 13" id="KW-0648">Protein biosynthesis</keyword>
<dbReference type="PANTHER" id="PTHR43326:SF1">
    <property type="entry name" value="METHIONINE--TRNA LIGASE, MITOCHONDRIAL"/>
    <property type="match status" value="1"/>
</dbReference>
<feature type="short sequence motif" description="'HIGH' region" evidence="13">
    <location>
        <begin position="18"/>
        <end position="28"/>
    </location>
</feature>
<evidence type="ECO:0000256" key="1">
    <source>
        <dbReference type="ARBA" id="ARBA00003314"/>
    </source>
</evidence>
<dbReference type="GO" id="GO:0000049">
    <property type="term" value="F:tRNA binding"/>
    <property type="evidence" value="ECO:0007669"/>
    <property type="project" value="UniProtKB-UniRule"/>
</dbReference>
<dbReference type="Pfam" id="PF09334">
    <property type="entry name" value="tRNA-synt_1g"/>
    <property type="match status" value="1"/>
</dbReference>
<dbReference type="InterPro" id="IPR009080">
    <property type="entry name" value="tRNAsynth_Ia_anticodon-bd"/>
</dbReference>
<feature type="domain" description="TRNA-binding" evidence="14">
    <location>
        <begin position="573"/>
        <end position="675"/>
    </location>
</feature>
<keyword evidence="7 13" id="KW-0547">Nucleotide-binding</keyword>
<evidence type="ECO:0000256" key="10">
    <source>
        <dbReference type="ARBA" id="ARBA00022917"/>
    </source>
</evidence>
<feature type="binding site" evidence="13">
    <location>
        <position position="133"/>
    </location>
    <ligand>
        <name>Zn(2+)</name>
        <dbReference type="ChEBI" id="CHEBI:29105"/>
    </ligand>
</feature>
<feature type="short sequence motif" description="'KMSKS' region" evidence="13">
    <location>
        <begin position="309"/>
        <end position="313"/>
    </location>
</feature>
<dbReference type="AlphaFoldDB" id="A0A345ZCB5"/>
<feature type="binding site" evidence="13">
    <location>
        <position position="156"/>
    </location>
    <ligand>
        <name>Zn(2+)</name>
        <dbReference type="ChEBI" id="CHEBI:29105"/>
    </ligand>
</feature>
<evidence type="ECO:0000256" key="7">
    <source>
        <dbReference type="ARBA" id="ARBA00022741"/>
    </source>
</evidence>
<gene>
    <name evidence="13" type="primary">metG</name>
    <name evidence="15" type="ORF">C0J27_04320</name>
</gene>
<dbReference type="CDD" id="cd02800">
    <property type="entry name" value="tRNA_bind_EcMetRS_like"/>
    <property type="match status" value="1"/>
</dbReference>
<accession>A0A345ZCB5</accession>
<evidence type="ECO:0000256" key="9">
    <source>
        <dbReference type="ARBA" id="ARBA00022884"/>
    </source>
</evidence>
<comment type="function">
    <text evidence="1 13">Is required not only for elongation of protein synthesis but also for the initiation of all mRNA translation through initiator tRNA(fMet) aminoacylation.</text>
</comment>
<dbReference type="FunFam" id="2.170.220.10:FF:000002">
    <property type="entry name" value="Methionine--tRNA ligase"/>
    <property type="match status" value="1"/>
</dbReference>
<dbReference type="Gene3D" id="2.170.220.10">
    <property type="match status" value="1"/>
</dbReference>
<evidence type="ECO:0000256" key="4">
    <source>
        <dbReference type="ARBA" id="ARBA00022490"/>
    </source>
</evidence>
<evidence type="ECO:0000256" key="2">
    <source>
        <dbReference type="ARBA" id="ARBA00004496"/>
    </source>
</evidence>
<dbReference type="InterPro" id="IPR015413">
    <property type="entry name" value="Methionyl/Leucyl_tRNA_Synth"/>
</dbReference>
<sequence>MQNSNQKHNKFYVTTPIYYVTARPHLGSLYSTLLADVAARYHKVAGQEVFFLTGTDEHGQKVAQAAEKAGMKPKEFTDSFIDDYTSVWNTYNIAYDYFIRTTDQQHIAGVQTWLQRLIAQGDIYKGSYKGWYCTPCESFVTEKDSQETEVGKALTCPDCSRLTGEVFEECYFFKLSAYQDRLLAFYEENPNFITPKERMAEIVNFVKGGLKDLSISRTTVSWGIPFPDDNLHVTYVWADALNNYITAIGYGDDSRAQELAKWWPADLQIMGKDIVRFHAIYWPAFLMASGLAMPKKLLVHGWIKVGDQKMSKSLGNAIDPMQLAQDYGVDEMRYYLTRKMAITQDSEFKFEDISQSINAELANAFGNLLNRMATLVVKNEATHLNPPAQWSHSSLELQKQCQIICDDVWSLVDQGMLYRAVARIWDYINLVNAYFHEHEPWKVIKHDREKFLEIMSATVHSLQIIGILLWPVMPAKMELMLNSLGCPFDTSINYKESMKTMSWKNSFIIQQIATLFAKSEIKKEDIEEVTQAAQPQVKPAQQAVIKTPEVTQASVTPAAKPVENGTENIGIEDFIKLDLRIGTIIDCEIVTGSDKLLKSQVDFGPLGMRQVLSGIRKHYSPEEMKGKQGLFVVNLKPRKMMGFDSHGMMLFALDELSGLKIVGLVEQVAPGTKVG</sequence>
<comment type="subcellular location">
    <subcellularLocation>
        <location evidence="2 13">Cytoplasm</location>
    </subcellularLocation>
</comment>
<dbReference type="EC" id="6.1.1.10" evidence="13"/>
<dbReference type="SUPFAM" id="SSF47323">
    <property type="entry name" value="Anticodon-binding domain of a subclass of class I aminoacyl-tRNA synthetases"/>
    <property type="match status" value="1"/>
</dbReference>
<dbReference type="OrthoDB" id="9810191at2"/>
<dbReference type="Gene3D" id="1.10.730.10">
    <property type="entry name" value="Isoleucyl-tRNA Synthetase, Domain 1"/>
    <property type="match status" value="1"/>
</dbReference>
<dbReference type="GO" id="GO:0005524">
    <property type="term" value="F:ATP binding"/>
    <property type="evidence" value="ECO:0007669"/>
    <property type="project" value="UniProtKB-UniRule"/>
</dbReference>
<dbReference type="NCBIfam" id="NF008900">
    <property type="entry name" value="PRK12267.1"/>
    <property type="match status" value="1"/>
</dbReference>
<dbReference type="InterPro" id="IPR002547">
    <property type="entry name" value="tRNA-bd_dom"/>
</dbReference>
<protein>
    <recommendedName>
        <fullName evidence="13">Methionine--tRNA ligase</fullName>
        <ecNumber evidence="13">6.1.1.10</ecNumber>
    </recommendedName>
    <alternativeName>
        <fullName evidence="13">Methionyl-tRNA synthetase</fullName>
        <shortName evidence="13">MetRS</shortName>
    </alternativeName>
</protein>
<name>A0A345ZCB5_9BACT</name>
<dbReference type="EMBL" id="CP025544">
    <property type="protein sequence ID" value="AXK60932.1"/>
    <property type="molecule type" value="Genomic_DNA"/>
</dbReference>
<reference evidence="15 16" key="1">
    <citation type="submission" date="2017-12" db="EMBL/GenBank/DDBJ databases">
        <title>Chromulinavorax destructans is a abundant pathogen of dominant heterotrophic picoflagllates.</title>
        <authorList>
            <person name="Deeg C.M."/>
            <person name="Zimmer M."/>
            <person name="Suttle C.A."/>
        </authorList>
    </citation>
    <scope>NUCLEOTIDE SEQUENCE [LARGE SCALE GENOMIC DNA]</scope>
    <source>
        <strain evidence="15 16">SeV1</strain>
    </source>
</reference>
<evidence type="ECO:0000256" key="12">
    <source>
        <dbReference type="ARBA" id="ARBA00047364"/>
    </source>
</evidence>
<feature type="binding site" evidence="13">
    <location>
        <position position="136"/>
    </location>
    <ligand>
        <name>Zn(2+)</name>
        <dbReference type="ChEBI" id="CHEBI:29105"/>
    </ligand>
</feature>
<comment type="subunit">
    <text evidence="3 13">Homodimer.</text>
</comment>
<keyword evidence="11 13" id="KW-0030">Aminoacyl-tRNA synthetase</keyword>
<proteinExistence type="inferred from homology"/>
<organism evidence="15 16">
    <name type="scientific">Candidatus Chromulinivorax destructor</name>
    <dbReference type="NCBI Taxonomy" id="2066483"/>
    <lineage>
        <taxon>Bacteria</taxon>
        <taxon>Candidatus Babelota</taxon>
        <taxon>Candidatus Babeliae</taxon>
        <taxon>Candidatus Babeliales</taxon>
        <taxon>Candidatus Chromulinivoraceae</taxon>
        <taxon>Candidatus Chromulinivorax</taxon>
    </lineage>
</organism>
<comment type="cofactor">
    <cofactor evidence="13">
        <name>Zn(2+)</name>
        <dbReference type="ChEBI" id="CHEBI:29105"/>
    </cofactor>
    <text evidence="13">Binds 1 zinc ion per subunit.</text>
</comment>
<evidence type="ECO:0000256" key="8">
    <source>
        <dbReference type="ARBA" id="ARBA00022840"/>
    </source>
</evidence>
<dbReference type="Gene3D" id="2.40.50.140">
    <property type="entry name" value="Nucleic acid-binding proteins"/>
    <property type="match status" value="1"/>
</dbReference>
<dbReference type="InterPro" id="IPR014758">
    <property type="entry name" value="Met-tRNA_synth"/>
</dbReference>
<keyword evidence="4 13" id="KW-0963">Cytoplasm</keyword>
<dbReference type="GO" id="GO:0046872">
    <property type="term" value="F:metal ion binding"/>
    <property type="evidence" value="ECO:0007669"/>
    <property type="project" value="UniProtKB-KW"/>
</dbReference>
<comment type="similarity">
    <text evidence="13">Belongs to the class-I aminoacyl-tRNA synthetase family. MetG type 2A subfamily.</text>
</comment>
<dbReference type="PANTHER" id="PTHR43326">
    <property type="entry name" value="METHIONYL-TRNA SYNTHETASE"/>
    <property type="match status" value="1"/>
</dbReference>
<evidence type="ECO:0000256" key="3">
    <source>
        <dbReference type="ARBA" id="ARBA00011738"/>
    </source>
</evidence>
<dbReference type="Gene3D" id="3.40.50.620">
    <property type="entry name" value="HUPs"/>
    <property type="match status" value="1"/>
</dbReference>
<dbReference type="CDD" id="cd00814">
    <property type="entry name" value="MetRS_core"/>
    <property type="match status" value="1"/>
</dbReference>
<evidence type="ECO:0000256" key="5">
    <source>
        <dbReference type="ARBA" id="ARBA00022555"/>
    </source>
</evidence>
<keyword evidence="9 13" id="KW-0694">RNA-binding</keyword>
<dbReference type="SUPFAM" id="SSF50249">
    <property type="entry name" value="Nucleic acid-binding proteins"/>
    <property type="match status" value="1"/>
</dbReference>
<dbReference type="HAMAP" id="MF_01228">
    <property type="entry name" value="Met_tRNA_synth_type2"/>
    <property type="match status" value="1"/>
</dbReference>
<dbReference type="KEGG" id="cdes:C0J27_04320"/>
<dbReference type="RefSeq" id="WP_115585947.1">
    <property type="nucleotide sequence ID" value="NZ_CP025544.1"/>
</dbReference>
<keyword evidence="8 13" id="KW-0067">ATP-binding</keyword>
<dbReference type="InterPro" id="IPR004495">
    <property type="entry name" value="Met-tRNA-synth_bsu_C"/>
</dbReference>
<keyword evidence="5 13" id="KW-0820">tRNA-binding</keyword>
<evidence type="ECO:0000256" key="11">
    <source>
        <dbReference type="ARBA" id="ARBA00023146"/>
    </source>
</evidence>
<dbReference type="GO" id="GO:0006431">
    <property type="term" value="P:methionyl-tRNA aminoacylation"/>
    <property type="evidence" value="ECO:0007669"/>
    <property type="project" value="UniProtKB-UniRule"/>
</dbReference>
<keyword evidence="13" id="KW-0479">Metal-binding</keyword>
<dbReference type="PROSITE" id="PS50886">
    <property type="entry name" value="TRBD"/>
    <property type="match status" value="1"/>
</dbReference>
<evidence type="ECO:0000259" key="14">
    <source>
        <dbReference type="PROSITE" id="PS50886"/>
    </source>
</evidence>
<evidence type="ECO:0000256" key="13">
    <source>
        <dbReference type="HAMAP-Rule" id="MF_01228"/>
    </source>
</evidence>
<evidence type="ECO:0000256" key="6">
    <source>
        <dbReference type="ARBA" id="ARBA00022598"/>
    </source>
</evidence>
<dbReference type="GO" id="GO:0004825">
    <property type="term" value="F:methionine-tRNA ligase activity"/>
    <property type="evidence" value="ECO:0007669"/>
    <property type="project" value="UniProtKB-UniRule"/>
</dbReference>
<comment type="caution">
    <text evidence="13">Lacks conserved residue(s) required for the propagation of feature annotation.</text>
</comment>
<dbReference type="InterPro" id="IPR023457">
    <property type="entry name" value="Met-tRNA_synth_2"/>
</dbReference>
<keyword evidence="13" id="KW-0862">Zinc</keyword>
<keyword evidence="6 13" id="KW-0436">Ligase</keyword>
<comment type="catalytic activity">
    <reaction evidence="12 13">
        <text>tRNA(Met) + L-methionine + ATP = L-methionyl-tRNA(Met) + AMP + diphosphate</text>
        <dbReference type="Rhea" id="RHEA:13481"/>
        <dbReference type="Rhea" id="RHEA-COMP:9667"/>
        <dbReference type="Rhea" id="RHEA-COMP:9698"/>
        <dbReference type="ChEBI" id="CHEBI:30616"/>
        <dbReference type="ChEBI" id="CHEBI:33019"/>
        <dbReference type="ChEBI" id="CHEBI:57844"/>
        <dbReference type="ChEBI" id="CHEBI:78442"/>
        <dbReference type="ChEBI" id="CHEBI:78530"/>
        <dbReference type="ChEBI" id="CHEBI:456215"/>
        <dbReference type="EC" id="6.1.1.10"/>
    </reaction>
</comment>
<keyword evidence="16" id="KW-1185">Reference proteome</keyword>
<dbReference type="PRINTS" id="PR01041">
    <property type="entry name" value="TRNASYNTHMET"/>
</dbReference>
<dbReference type="Proteomes" id="UP000254834">
    <property type="component" value="Chromosome"/>
</dbReference>